<keyword evidence="6 7" id="KW-0472">Membrane</keyword>
<dbReference type="Gene3D" id="1.10.287.1260">
    <property type="match status" value="1"/>
</dbReference>
<dbReference type="Proteomes" id="UP000229080">
    <property type="component" value="Unassembled WGS sequence"/>
</dbReference>
<keyword evidence="4 7" id="KW-0812">Transmembrane</keyword>
<feature type="transmembrane region" description="Helical" evidence="7">
    <location>
        <begin position="20"/>
        <end position="41"/>
    </location>
</feature>
<comment type="caution">
    <text evidence="11">The sequence shown here is derived from an EMBL/GenBank/DDBJ whole genome shotgun (WGS) entry which is preliminary data.</text>
</comment>
<comment type="similarity">
    <text evidence="2">Belongs to the MscS (TC 1.A.23) family.</text>
</comment>
<dbReference type="Gene3D" id="3.30.70.100">
    <property type="match status" value="1"/>
</dbReference>
<dbReference type="SUPFAM" id="SSF82689">
    <property type="entry name" value="Mechanosensitive channel protein MscS (YggB), C-terminal domain"/>
    <property type="match status" value="1"/>
</dbReference>
<evidence type="ECO:0000313" key="12">
    <source>
        <dbReference type="Proteomes" id="UP000229080"/>
    </source>
</evidence>
<protein>
    <submittedName>
        <fullName evidence="11">Mechanosensitive ion channel family protein</fullName>
    </submittedName>
</protein>
<evidence type="ECO:0000256" key="1">
    <source>
        <dbReference type="ARBA" id="ARBA00004651"/>
    </source>
</evidence>
<accession>A0A2H0WW45</accession>
<dbReference type="Pfam" id="PF21088">
    <property type="entry name" value="MS_channel_1st"/>
    <property type="match status" value="1"/>
</dbReference>
<keyword evidence="5 7" id="KW-1133">Transmembrane helix</keyword>
<evidence type="ECO:0000313" key="11">
    <source>
        <dbReference type="EMBL" id="PIS16894.1"/>
    </source>
</evidence>
<dbReference type="GO" id="GO:0008381">
    <property type="term" value="F:mechanosensitive monoatomic ion channel activity"/>
    <property type="evidence" value="ECO:0007669"/>
    <property type="project" value="InterPro"/>
</dbReference>
<dbReference type="InterPro" id="IPR011014">
    <property type="entry name" value="MscS_channel_TM-2"/>
</dbReference>
<comment type="subcellular location">
    <subcellularLocation>
        <location evidence="1">Cell membrane</location>
        <topology evidence="1">Multi-pass membrane protein</topology>
    </subcellularLocation>
</comment>
<dbReference type="InterPro" id="IPR006685">
    <property type="entry name" value="MscS_channel_2nd"/>
</dbReference>
<dbReference type="EMBL" id="PEZF01000048">
    <property type="protein sequence ID" value="PIS16894.1"/>
    <property type="molecule type" value="Genomic_DNA"/>
</dbReference>
<evidence type="ECO:0000256" key="5">
    <source>
        <dbReference type="ARBA" id="ARBA00022989"/>
    </source>
</evidence>
<dbReference type="InterPro" id="IPR045276">
    <property type="entry name" value="YbiO_bact"/>
</dbReference>
<dbReference type="GO" id="GO:0005886">
    <property type="term" value="C:plasma membrane"/>
    <property type="evidence" value="ECO:0007669"/>
    <property type="project" value="UniProtKB-SubCell"/>
</dbReference>
<evidence type="ECO:0000256" key="6">
    <source>
        <dbReference type="ARBA" id="ARBA00023136"/>
    </source>
</evidence>
<dbReference type="SUPFAM" id="SSF50182">
    <property type="entry name" value="Sm-like ribonucleoproteins"/>
    <property type="match status" value="1"/>
</dbReference>
<evidence type="ECO:0000256" key="4">
    <source>
        <dbReference type="ARBA" id="ARBA00022692"/>
    </source>
</evidence>
<proteinExistence type="inferred from homology"/>
<dbReference type="InterPro" id="IPR010920">
    <property type="entry name" value="LSM_dom_sf"/>
</dbReference>
<feature type="domain" description="Mechanosensitive ion channel transmembrane helices 2/3" evidence="10">
    <location>
        <begin position="75"/>
        <end position="114"/>
    </location>
</feature>
<reference evidence="12" key="1">
    <citation type="submission" date="2017-09" db="EMBL/GenBank/DDBJ databases">
        <title>Depth-based differentiation of microbial function through sediment-hosted aquifers and enrichment of novel symbionts in the deep terrestrial subsurface.</title>
        <authorList>
            <person name="Probst A.J."/>
            <person name="Ladd B."/>
            <person name="Jarett J.K."/>
            <person name="Geller-Mcgrath D.E."/>
            <person name="Sieber C.M.K."/>
            <person name="Emerson J.B."/>
            <person name="Anantharaman K."/>
            <person name="Thomas B.C."/>
            <person name="Malmstrom R."/>
            <person name="Stieglmeier M."/>
            <person name="Klingl A."/>
            <person name="Woyke T."/>
            <person name="Ryan C.M."/>
            <person name="Banfield J.F."/>
        </authorList>
    </citation>
    <scope>NUCLEOTIDE SEQUENCE [LARGE SCALE GENOMIC DNA]</scope>
</reference>
<sequence>MRDIIQNAFQFIWPWLSGHGLRIGIIIIGAVVVQRIAGSFVDKFIRRVIKPDQFSDPESEKRREDTLIKIIDDILGIFIWVAATLIILSEIGLNIGPLLAGAGVIGIAIGFGGQYLISDFLGGLSVILENQYRVGDIICINGTCGKVEDVSLRITTLRDLDGTVHYISNGNIKQVSNRTRQFARVNLNVGVAYHSDLEKVIAVVNRVGQELAEDVIWREQIIKPPQFLRVEDFADSAIVIKILGETKPLSQWDVTGELRKRLKIAFDKEGIEIPFPQRVVHQAKG</sequence>
<evidence type="ECO:0000256" key="3">
    <source>
        <dbReference type="ARBA" id="ARBA00022475"/>
    </source>
</evidence>
<dbReference type="PANTHER" id="PTHR30460">
    <property type="entry name" value="MODERATE CONDUCTANCE MECHANOSENSITIVE CHANNEL YBIO"/>
    <property type="match status" value="1"/>
</dbReference>
<dbReference type="InterPro" id="IPR049142">
    <property type="entry name" value="MS_channel_1st"/>
</dbReference>
<name>A0A2H0WW45_9BACT</name>
<organism evidence="11 12">
    <name type="scientific">Candidatus Portnoybacteria bacterium CG09_land_8_20_14_0_10_44_13</name>
    <dbReference type="NCBI Taxonomy" id="1974811"/>
    <lineage>
        <taxon>Bacteria</taxon>
        <taxon>Candidatus Portnoyibacteriota</taxon>
    </lineage>
</organism>
<dbReference type="AlphaFoldDB" id="A0A2H0WW45"/>
<gene>
    <name evidence="11" type="ORF">COT61_01535</name>
</gene>
<dbReference type="InterPro" id="IPR011066">
    <property type="entry name" value="MscS_channel_C_sf"/>
</dbReference>
<dbReference type="Pfam" id="PF21082">
    <property type="entry name" value="MS_channel_3rd"/>
    <property type="match status" value="1"/>
</dbReference>
<feature type="transmembrane region" description="Helical" evidence="7">
    <location>
        <begin position="70"/>
        <end position="89"/>
    </location>
</feature>
<evidence type="ECO:0000259" key="8">
    <source>
        <dbReference type="Pfam" id="PF00924"/>
    </source>
</evidence>
<feature type="transmembrane region" description="Helical" evidence="7">
    <location>
        <begin position="95"/>
        <end position="117"/>
    </location>
</feature>
<dbReference type="InterPro" id="IPR049278">
    <property type="entry name" value="MS_channel_C"/>
</dbReference>
<evidence type="ECO:0000256" key="2">
    <source>
        <dbReference type="ARBA" id="ARBA00008017"/>
    </source>
</evidence>
<dbReference type="SUPFAM" id="SSF82861">
    <property type="entry name" value="Mechanosensitive channel protein MscS (YggB), transmembrane region"/>
    <property type="match status" value="1"/>
</dbReference>
<keyword evidence="3" id="KW-1003">Cell membrane</keyword>
<feature type="domain" description="Mechanosensitive ion channel MscS" evidence="8">
    <location>
        <begin position="116"/>
        <end position="179"/>
    </location>
</feature>
<dbReference type="Gene3D" id="2.30.30.60">
    <property type="match status" value="1"/>
</dbReference>
<dbReference type="InterPro" id="IPR023408">
    <property type="entry name" value="MscS_beta-dom_sf"/>
</dbReference>
<feature type="domain" description="Mechanosensitive ion channel MscS C-terminal" evidence="9">
    <location>
        <begin position="185"/>
        <end position="273"/>
    </location>
</feature>
<evidence type="ECO:0000259" key="10">
    <source>
        <dbReference type="Pfam" id="PF21088"/>
    </source>
</evidence>
<dbReference type="FunFam" id="2.30.30.60:FF:000001">
    <property type="entry name" value="MscS Mechanosensitive ion channel"/>
    <property type="match status" value="1"/>
</dbReference>
<evidence type="ECO:0000259" key="9">
    <source>
        <dbReference type="Pfam" id="PF21082"/>
    </source>
</evidence>
<dbReference type="PANTHER" id="PTHR30460:SF0">
    <property type="entry name" value="MODERATE CONDUCTANCE MECHANOSENSITIVE CHANNEL YBIO"/>
    <property type="match status" value="1"/>
</dbReference>
<evidence type="ECO:0000256" key="7">
    <source>
        <dbReference type="SAM" id="Phobius"/>
    </source>
</evidence>
<dbReference type="Pfam" id="PF00924">
    <property type="entry name" value="MS_channel_2nd"/>
    <property type="match status" value="1"/>
</dbReference>